<evidence type="ECO:0000256" key="2">
    <source>
        <dbReference type="SAM" id="Phobius"/>
    </source>
</evidence>
<keyword evidence="4" id="KW-1185">Reference proteome</keyword>
<dbReference type="EMBL" id="JAEOAH010000001">
    <property type="protein sequence ID" value="MBK3493441.1"/>
    <property type="molecule type" value="Genomic_DNA"/>
</dbReference>
<keyword evidence="1" id="KW-0175">Coiled coil</keyword>
<keyword evidence="2" id="KW-0812">Transmembrane</keyword>
<dbReference type="RefSeq" id="WP_200747537.1">
    <property type="nucleotide sequence ID" value="NZ_JAEOAH010000001.1"/>
</dbReference>
<gene>
    <name evidence="3" type="ORF">JFL43_00865</name>
</gene>
<keyword evidence="2" id="KW-0472">Membrane</keyword>
<proteinExistence type="predicted"/>
<feature type="coiled-coil region" evidence="1">
    <location>
        <begin position="46"/>
        <end position="80"/>
    </location>
</feature>
<comment type="caution">
    <text evidence="3">The sequence shown here is derived from an EMBL/GenBank/DDBJ whole genome shotgun (WGS) entry which is preliminary data.</text>
</comment>
<evidence type="ECO:0000256" key="1">
    <source>
        <dbReference type="SAM" id="Coils"/>
    </source>
</evidence>
<name>A0ABS1H207_9BACL</name>
<keyword evidence="2" id="KW-1133">Transmembrane helix</keyword>
<evidence type="ECO:0000313" key="4">
    <source>
        <dbReference type="Proteomes" id="UP000618943"/>
    </source>
</evidence>
<reference evidence="3 4" key="1">
    <citation type="submission" date="2020-12" db="EMBL/GenBank/DDBJ databases">
        <title>YIM B01967 draft genome.</title>
        <authorList>
            <person name="Yan X."/>
        </authorList>
    </citation>
    <scope>NUCLEOTIDE SEQUENCE [LARGE SCALE GENOMIC DNA]</scope>
    <source>
        <strain evidence="3 4">YIM B01967</strain>
    </source>
</reference>
<accession>A0ABS1H207</accession>
<evidence type="ECO:0008006" key="5">
    <source>
        <dbReference type="Google" id="ProtNLM"/>
    </source>
</evidence>
<protein>
    <recommendedName>
        <fullName evidence="5">Fimbrial assembly protein</fullName>
    </recommendedName>
</protein>
<dbReference type="Proteomes" id="UP000618943">
    <property type="component" value="Unassembled WGS sequence"/>
</dbReference>
<feature type="transmembrane region" description="Helical" evidence="2">
    <location>
        <begin position="20"/>
        <end position="40"/>
    </location>
</feature>
<sequence>MRLDINLLPQIERKKSNSLIVGLLVAVLCIGLLFVGVKYFTLNSEIKLLSTEQQALTTEIDTYNEKIANLQKESQGSLAQSVQFVESVSYPVTPIIDSLERHLESYEKLTNINYGDEGILVKIDFETLKDVSIYVQKLLLDNLYSDVQIERVVAFKPEKDEYKNATADEDLVPRYAAEIKLAISNSNLLAEVERP</sequence>
<organism evidence="3 4">
    <name type="scientific">Viridibacillus soli</name>
    <dbReference type="NCBI Taxonomy" id="2798301"/>
    <lineage>
        <taxon>Bacteria</taxon>
        <taxon>Bacillati</taxon>
        <taxon>Bacillota</taxon>
        <taxon>Bacilli</taxon>
        <taxon>Bacillales</taxon>
        <taxon>Caryophanaceae</taxon>
        <taxon>Viridibacillus</taxon>
    </lineage>
</organism>
<evidence type="ECO:0000313" key="3">
    <source>
        <dbReference type="EMBL" id="MBK3493441.1"/>
    </source>
</evidence>